<accession>A0A9W7B049</accession>
<protein>
    <submittedName>
        <fullName evidence="3">Uncharacterized protein</fullName>
    </submittedName>
</protein>
<sequence>MFKKKKAEVVPDGDDYADDTAVYKTRRELDMEVQRRHFKVRAARGGDPKHTMARNFNPWFLEPEKPPDIEEGMTYMQIFLRRAKLLIILLSSTSLFDYAYLILLTALIVAIPMSEEEEIERGMVVQITQFMSLCAAVPVLMAFIVRMTMVSFLKENSNEKSRRFWGLFFFIALKVFNFVPDVKKILPAFIAKKIPNLTPHLNKLLRRKQQQQVGVANAEGGETTEEKTEEEKLEEGGEGGGDKLTDGNENQMQTDDDTSNNSEPTNTEMSAGSNPQGEEEQEEDEIWYDENEEVDVSDDDEEFDVAENEVVWSCRVCNNFNLQEKAKEQKSLKSRRIGTKENSDNIKIVIKTRGRVHEHYIVEFKHLKNVNHCWKCHTPMDYKPRKCADELFYRPNDYFDQLHAVNEEEEQDTRPGNLGAGRVNERDVISAVTALGEANYSKKKAGRDAILAFENKPLKDALLSTQIGPMDKSKVVYRKMQIAYHRFIDPEPLQNQVLYNDFTFKSRLKEFMPFLDRRELQKGERYSIGDEVEAIERRPVWYPGVIKRAGANGTYDIIYDNGDLVETVLPVKIRFRQTYRMTRLVRFVMAELLGLAILVPMAVGNMYTQPKDTILNPIAPEYYQAIMAPFVAFIVLTTIAIFCTSISFFLSTAQAGVSTHLKLFIYIMLPYICSIGFVYIVNEKMAKEDNETSVKWYHASIAQFFWSYTVCMQMRQINYFFGMCCVALSLPITVFGVILAITLDEFLTVTSRFFIYAPLFLFCLMLLVMRLFVPFVRSSKF</sequence>
<feature type="region of interest" description="Disordered" evidence="1">
    <location>
        <begin position="208"/>
        <end position="285"/>
    </location>
</feature>
<feature type="transmembrane region" description="Helical" evidence="2">
    <location>
        <begin position="623"/>
        <end position="651"/>
    </location>
</feature>
<gene>
    <name evidence="3" type="ORF">TrST_g4101</name>
</gene>
<keyword evidence="2" id="KW-0472">Membrane</keyword>
<dbReference type="Proteomes" id="UP001165085">
    <property type="component" value="Unassembled WGS sequence"/>
</dbReference>
<feature type="transmembrane region" description="Helical" evidence="2">
    <location>
        <begin position="130"/>
        <end position="153"/>
    </location>
</feature>
<feature type="transmembrane region" description="Helical" evidence="2">
    <location>
        <begin position="584"/>
        <end position="603"/>
    </location>
</feature>
<feature type="transmembrane region" description="Helical" evidence="2">
    <location>
        <begin position="85"/>
        <end position="110"/>
    </location>
</feature>
<evidence type="ECO:0000256" key="1">
    <source>
        <dbReference type="SAM" id="MobiDB-lite"/>
    </source>
</evidence>
<evidence type="ECO:0000313" key="3">
    <source>
        <dbReference type="EMBL" id="GMH77110.1"/>
    </source>
</evidence>
<dbReference type="EMBL" id="BRXY01000204">
    <property type="protein sequence ID" value="GMH77110.1"/>
    <property type="molecule type" value="Genomic_DNA"/>
</dbReference>
<dbReference type="OrthoDB" id="193892at2759"/>
<keyword evidence="2" id="KW-1133">Transmembrane helix</keyword>
<feature type="transmembrane region" description="Helical" evidence="2">
    <location>
        <begin position="719"/>
        <end position="741"/>
    </location>
</feature>
<feature type="transmembrane region" description="Helical" evidence="2">
    <location>
        <begin position="753"/>
        <end position="773"/>
    </location>
</feature>
<keyword evidence="4" id="KW-1185">Reference proteome</keyword>
<feature type="transmembrane region" description="Helical" evidence="2">
    <location>
        <begin position="663"/>
        <end position="682"/>
    </location>
</feature>
<proteinExistence type="predicted"/>
<dbReference type="Gene3D" id="2.30.30.140">
    <property type="match status" value="1"/>
</dbReference>
<evidence type="ECO:0000313" key="4">
    <source>
        <dbReference type="Proteomes" id="UP001165085"/>
    </source>
</evidence>
<comment type="caution">
    <text evidence="3">The sequence shown here is derived from an EMBL/GenBank/DDBJ whole genome shotgun (WGS) entry which is preliminary data.</text>
</comment>
<dbReference type="CDD" id="cd04508">
    <property type="entry name" value="Tudor_SF"/>
    <property type="match status" value="1"/>
</dbReference>
<reference evidence="4" key="1">
    <citation type="journal article" date="2023" name="Commun. Biol.">
        <title>Genome analysis of Parmales, the sister group of diatoms, reveals the evolutionary specialization of diatoms from phago-mixotrophs to photoautotrophs.</title>
        <authorList>
            <person name="Ban H."/>
            <person name="Sato S."/>
            <person name="Yoshikawa S."/>
            <person name="Yamada K."/>
            <person name="Nakamura Y."/>
            <person name="Ichinomiya M."/>
            <person name="Sato N."/>
            <person name="Blanc-Mathieu R."/>
            <person name="Endo H."/>
            <person name="Kuwata A."/>
            <person name="Ogata H."/>
        </authorList>
    </citation>
    <scope>NUCLEOTIDE SEQUENCE [LARGE SCALE GENOMIC DNA]</scope>
    <source>
        <strain evidence="4">NIES 3701</strain>
    </source>
</reference>
<organism evidence="3 4">
    <name type="scientific">Triparma strigata</name>
    <dbReference type="NCBI Taxonomy" id="1606541"/>
    <lineage>
        <taxon>Eukaryota</taxon>
        <taxon>Sar</taxon>
        <taxon>Stramenopiles</taxon>
        <taxon>Ochrophyta</taxon>
        <taxon>Bolidophyceae</taxon>
        <taxon>Parmales</taxon>
        <taxon>Triparmaceae</taxon>
        <taxon>Triparma</taxon>
    </lineage>
</organism>
<feature type="compositionally biased region" description="Polar residues" evidence="1">
    <location>
        <begin position="248"/>
        <end position="276"/>
    </location>
</feature>
<keyword evidence="2" id="KW-0812">Transmembrane</keyword>
<dbReference type="AlphaFoldDB" id="A0A9W7B049"/>
<evidence type="ECO:0000256" key="2">
    <source>
        <dbReference type="SAM" id="Phobius"/>
    </source>
</evidence>
<name>A0A9W7B049_9STRA</name>